<accession>A0ABU6SBE0</accession>
<evidence type="ECO:0000313" key="2">
    <source>
        <dbReference type="Proteomes" id="UP001341840"/>
    </source>
</evidence>
<dbReference type="Proteomes" id="UP001341840">
    <property type="component" value="Unassembled WGS sequence"/>
</dbReference>
<reference evidence="1 2" key="1">
    <citation type="journal article" date="2023" name="Plants (Basel)">
        <title>Bridging the Gap: Combining Genomics and Transcriptomics Approaches to Understand Stylosanthes scabra, an Orphan Legume from the Brazilian Caatinga.</title>
        <authorList>
            <person name="Ferreira-Neto J.R.C."/>
            <person name="da Silva M.D."/>
            <person name="Binneck E."/>
            <person name="de Melo N.F."/>
            <person name="da Silva R.H."/>
            <person name="de Melo A.L.T.M."/>
            <person name="Pandolfi V."/>
            <person name="Bustamante F.O."/>
            <person name="Brasileiro-Vidal A.C."/>
            <person name="Benko-Iseppon A.M."/>
        </authorList>
    </citation>
    <scope>NUCLEOTIDE SEQUENCE [LARGE SCALE GENOMIC DNA]</scope>
    <source>
        <tissue evidence="1">Leaves</tissue>
    </source>
</reference>
<gene>
    <name evidence="1" type="ORF">PIB30_031064</name>
</gene>
<keyword evidence="2" id="KW-1185">Reference proteome</keyword>
<name>A0ABU6SBE0_9FABA</name>
<proteinExistence type="predicted"/>
<protein>
    <submittedName>
        <fullName evidence="1">Uncharacterized protein</fullName>
    </submittedName>
</protein>
<evidence type="ECO:0000313" key="1">
    <source>
        <dbReference type="EMBL" id="MED6133746.1"/>
    </source>
</evidence>
<sequence>MPIQTDRCSCFHPPLRSVSLPSFVHSSLDKVSVANVVIHGRNEKYGGANITFIFNNIANGGSEIRRSRVSSLDARSLVLWDDSKLETLLSKLLPLDISLSLSSNPVVVHNKDFKFAKCDPNRTSLHLREAKELPLGRKKSMST</sequence>
<dbReference type="EMBL" id="JASCZI010060547">
    <property type="protein sequence ID" value="MED6133746.1"/>
    <property type="molecule type" value="Genomic_DNA"/>
</dbReference>
<organism evidence="1 2">
    <name type="scientific">Stylosanthes scabra</name>
    <dbReference type="NCBI Taxonomy" id="79078"/>
    <lineage>
        <taxon>Eukaryota</taxon>
        <taxon>Viridiplantae</taxon>
        <taxon>Streptophyta</taxon>
        <taxon>Embryophyta</taxon>
        <taxon>Tracheophyta</taxon>
        <taxon>Spermatophyta</taxon>
        <taxon>Magnoliopsida</taxon>
        <taxon>eudicotyledons</taxon>
        <taxon>Gunneridae</taxon>
        <taxon>Pentapetalae</taxon>
        <taxon>rosids</taxon>
        <taxon>fabids</taxon>
        <taxon>Fabales</taxon>
        <taxon>Fabaceae</taxon>
        <taxon>Papilionoideae</taxon>
        <taxon>50 kb inversion clade</taxon>
        <taxon>dalbergioids sensu lato</taxon>
        <taxon>Dalbergieae</taxon>
        <taxon>Pterocarpus clade</taxon>
        <taxon>Stylosanthes</taxon>
    </lineage>
</organism>
<comment type="caution">
    <text evidence="1">The sequence shown here is derived from an EMBL/GenBank/DDBJ whole genome shotgun (WGS) entry which is preliminary data.</text>
</comment>